<gene>
    <name evidence="3" type="ORF">UFOVP1350_6</name>
    <name evidence="1" type="ORF">UFOVP301_31</name>
    <name evidence="2" type="ORF">UFOVP576_40</name>
</gene>
<evidence type="ECO:0000313" key="2">
    <source>
        <dbReference type="EMBL" id="CAB4150850.1"/>
    </source>
</evidence>
<dbReference type="EMBL" id="LR796308">
    <property type="protein sequence ID" value="CAB4135916.1"/>
    <property type="molecule type" value="Genomic_DNA"/>
</dbReference>
<dbReference type="EMBL" id="LR796550">
    <property type="protein sequence ID" value="CAB4150850.1"/>
    <property type="molecule type" value="Genomic_DNA"/>
</dbReference>
<protein>
    <submittedName>
        <fullName evidence="1">Uncharacterized protein</fullName>
    </submittedName>
</protein>
<proteinExistence type="predicted"/>
<dbReference type="EMBL" id="LR797293">
    <property type="protein sequence ID" value="CAB4199579.1"/>
    <property type="molecule type" value="Genomic_DNA"/>
</dbReference>
<evidence type="ECO:0000313" key="1">
    <source>
        <dbReference type="EMBL" id="CAB4135916.1"/>
    </source>
</evidence>
<accession>A0A6J5LSC8</accession>
<sequence length="122" mass="13450">MKRNNTTTMKINGTNIAEIPSMLLSITEIVTSLIEVTNVYKMLPDIRAGSDLTEMRGVPGVFFSHQKRNVDGIFAGGADISEIVSQGTWNECEDQAQELYADAQYEHRTTAAQNRADIKAGK</sequence>
<organism evidence="1">
    <name type="scientific">uncultured Caudovirales phage</name>
    <dbReference type="NCBI Taxonomy" id="2100421"/>
    <lineage>
        <taxon>Viruses</taxon>
        <taxon>Duplodnaviria</taxon>
        <taxon>Heunggongvirae</taxon>
        <taxon>Uroviricota</taxon>
        <taxon>Caudoviricetes</taxon>
        <taxon>Peduoviridae</taxon>
        <taxon>Maltschvirus</taxon>
        <taxon>Maltschvirus maltsch</taxon>
    </lineage>
</organism>
<name>A0A6J5LSC8_9CAUD</name>
<evidence type="ECO:0000313" key="3">
    <source>
        <dbReference type="EMBL" id="CAB4199579.1"/>
    </source>
</evidence>
<reference evidence="1" key="1">
    <citation type="submission" date="2020-04" db="EMBL/GenBank/DDBJ databases">
        <authorList>
            <person name="Chiriac C."/>
            <person name="Salcher M."/>
            <person name="Ghai R."/>
            <person name="Kavagutti S V."/>
        </authorList>
    </citation>
    <scope>NUCLEOTIDE SEQUENCE</scope>
</reference>